<protein>
    <submittedName>
        <fullName evidence="1">Uncharacterized protein</fullName>
    </submittedName>
</protein>
<reference evidence="1" key="1">
    <citation type="submission" date="2024-04" db="EMBL/GenBank/DDBJ databases">
        <authorList>
            <consortium name="Molecular Ecology Group"/>
        </authorList>
    </citation>
    <scope>NUCLEOTIDE SEQUENCE</scope>
</reference>
<proteinExistence type="predicted"/>
<organism evidence="1 2">
    <name type="scientific">Lasius platythorax</name>
    <dbReference type="NCBI Taxonomy" id="488582"/>
    <lineage>
        <taxon>Eukaryota</taxon>
        <taxon>Metazoa</taxon>
        <taxon>Ecdysozoa</taxon>
        <taxon>Arthropoda</taxon>
        <taxon>Hexapoda</taxon>
        <taxon>Insecta</taxon>
        <taxon>Pterygota</taxon>
        <taxon>Neoptera</taxon>
        <taxon>Endopterygota</taxon>
        <taxon>Hymenoptera</taxon>
        <taxon>Apocrita</taxon>
        <taxon>Aculeata</taxon>
        <taxon>Formicoidea</taxon>
        <taxon>Formicidae</taxon>
        <taxon>Formicinae</taxon>
        <taxon>Lasius</taxon>
        <taxon>Lasius</taxon>
    </lineage>
</organism>
<evidence type="ECO:0000313" key="1">
    <source>
        <dbReference type="EMBL" id="CAL1681928.1"/>
    </source>
</evidence>
<dbReference type="AlphaFoldDB" id="A0AAV2NQD1"/>
<accession>A0AAV2NQD1</accession>
<sequence length="168" mass="19794">MAPARPLTRLFRAACGTLDRCHRDLHKCARREALELREERRDSEDVGRRRRGVSAGWSDIRVRSRNRANIGIDPDLMKEEGGEIDRACPCRRQDGLIVEIENLHDLRRDPVLYRRIYVMRSRAKEDTSIFTDVRLELAAFKMKSNEINYRERLPKDHHILVQKLISYV</sequence>
<keyword evidence="2" id="KW-1185">Reference proteome</keyword>
<name>A0AAV2NQD1_9HYME</name>
<dbReference type="Proteomes" id="UP001497644">
    <property type="component" value="Chromosome 3"/>
</dbReference>
<dbReference type="EMBL" id="OZ034826">
    <property type="protein sequence ID" value="CAL1681928.1"/>
    <property type="molecule type" value="Genomic_DNA"/>
</dbReference>
<evidence type="ECO:0000313" key="2">
    <source>
        <dbReference type="Proteomes" id="UP001497644"/>
    </source>
</evidence>
<gene>
    <name evidence="1" type="ORF">LPLAT_LOCUS7842</name>
</gene>